<dbReference type="Proteomes" id="UP001501729">
    <property type="component" value="Unassembled WGS sequence"/>
</dbReference>
<evidence type="ECO:0000256" key="2">
    <source>
        <dbReference type="ARBA" id="ARBA00023002"/>
    </source>
</evidence>
<dbReference type="GO" id="GO:0006633">
    <property type="term" value="P:fatty acid biosynthetic process"/>
    <property type="evidence" value="ECO:0007669"/>
    <property type="project" value="TreeGrafter"/>
</dbReference>
<dbReference type="InterPro" id="IPR020904">
    <property type="entry name" value="Sc_DH/Rdtase_CS"/>
</dbReference>
<protein>
    <submittedName>
        <fullName evidence="3">3-oxoacyl-[acyl-carrier-protein] reductase</fullName>
    </submittedName>
</protein>
<dbReference type="InterPro" id="IPR036291">
    <property type="entry name" value="NAD(P)-bd_dom_sf"/>
</dbReference>
<comment type="similarity">
    <text evidence="1">Belongs to the short-chain dehydrogenases/reductases (SDR) family.</text>
</comment>
<evidence type="ECO:0000313" key="4">
    <source>
        <dbReference type="Proteomes" id="UP001501729"/>
    </source>
</evidence>
<sequence>MQALDEPRMSDTFAGDAAIVTGASKGIGSGIATKLAEQGASVVVNYRSSEKRAESVVDEIVDRGGEAVAVQADVSDEDDVAAMVEATVDYFGSLDVMVNNAGMTTLGPAEEIDIEDWRRVVDVDLTGVFIGSRAAGRQMLSQDDSGAIVNVASMMGEMGFHMRAPYCAAKAGVINLTRTLAVEWAEDGVSVNALAPGFIQTDITDQTQDSAGYTDIDIHRRTPMARYGTVEEMANCVSFLARDDNYVTGEVLRADGGWVSDAWRYRENRA</sequence>
<dbReference type="PRINTS" id="PR00081">
    <property type="entry name" value="GDHRDH"/>
</dbReference>
<dbReference type="Pfam" id="PF13561">
    <property type="entry name" value="adh_short_C2"/>
    <property type="match status" value="1"/>
</dbReference>
<gene>
    <name evidence="3" type="primary">fabG_1</name>
    <name evidence="3" type="ORF">GCM10025751_46010</name>
</gene>
<reference evidence="3 4" key="1">
    <citation type="journal article" date="2019" name="Int. J. Syst. Evol. Microbiol.">
        <title>The Global Catalogue of Microorganisms (GCM) 10K type strain sequencing project: providing services to taxonomists for standard genome sequencing and annotation.</title>
        <authorList>
            <consortium name="The Broad Institute Genomics Platform"/>
            <consortium name="The Broad Institute Genome Sequencing Center for Infectious Disease"/>
            <person name="Wu L."/>
            <person name="Ma J."/>
        </authorList>
    </citation>
    <scope>NUCLEOTIDE SEQUENCE [LARGE SCALE GENOMIC DNA]</scope>
    <source>
        <strain evidence="3 4">JCM 17504</strain>
    </source>
</reference>
<dbReference type="Gene3D" id="3.40.50.720">
    <property type="entry name" value="NAD(P)-binding Rossmann-like Domain"/>
    <property type="match status" value="1"/>
</dbReference>
<dbReference type="PROSITE" id="PS00061">
    <property type="entry name" value="ADH_SHORT"/>
    <property type="match status" value="1"/>
</dbReference>
<dbReference type="PRINTS" id="PR00080">
    <property type="entry name" value="SDRFAMILY"/>
</dbReference>
<proteinExistence type="inferred from homology"/>
<dbReference type="GO" id="GO:0048038">
    <property type="term" value="F:quinone binding"/>
    <property type="evidence" value="ECO:0007669"/>
    <property type="project" value="TreeGrafter"/>
</dbReference>
<comment type="caution">
    <text evidence="3">The sequence shown here is derived from an EMBL/GenBank/DDBJ whole genome shotgun (WGS) entry which is preliminary data.</text>
</comment>
<organism evidence="3 4">
    <name type="scientific">Haladaptatus pallidirubidus</name>
    <dbReference type="NCBI Taxonomy" id="1008152"/>
    <lineage>
        <taxon>Archaea</taxon>
        <taxon>Methanobacteriati</taxon>
        <taxon>Methanobacteriota</taxon>
        <taxon>Stenosarchaea group</taxon>
        <taxon>Halobacteria</taxon>
        <taxon>Halobacteriales</taxon>
        <taxon>Haladaptataceae</taxon>
        <taxon>Haladaptatus</taxon>
    </lineage>
</organism>
<dbReference type="NCBIfam" id="NF005559">
    <property type="entry name" value="PRK07231.1"/>
    <property type="match status" value="1"/>
</dbReference>
<evidence type="ECO:0000256" key="1">
    <source>
        <dbReference type="ARBA" id="ARBA00006484"/>
    </source>
</evidence>
<keyword evidence="4" id="KW-1185">Reference proteome</keyword>
<dbReference type="GO" id="GO:0016616">
    <property type="term" value="F:oxidoreductase activity, acting on the CH-OH group of donors, NAD or NADP as acceptor"/>
    <property type="evidence" value="ECO:0007669"/>
    <property type="project" value="TreeGrafter"/>
</dbReference>
<dbReference type="InterPro" id="IPR002347">
    <property type="entry name" value="SDR_fam"/>
</dbReference>
<dbReference type="SUPFAM" id="SSF51735">
    <property type="entry name" value="NAD(P)-binding Rossmann-fold domains"/>
    <property type="match status" value="1"/>
</dbReference>
<dbReference type="FunFam" id="3.40.50.720:FF:000084">
    <property type="entry name" value="Short-chain dehydrogenase reductase"/>
    <property type="match status" value="1"/>
</dbReference>
<evidence type="ECO:0000313" key="3">
    <source>
        <dbReference type="EMBL" id="GAA5060654.1"/>
    </source>
</evidence>
<dbReference type="PANTHER" id="PTHR42760">
    <property type="entry name" value="SHORT-CHAIN DEHYDROGENASES/REDUCTASES FAMILY MEMBER"/>
    <property type="match status" value="1"/>
</dbReference>
<name>A0AAV3UN79_9EURY</name>
<dbReference type="AlphaFoldDB" id="A0AAV3UN79"/>
<accession>A0AAV3UN79</accession>
<keyword evidence="2" id="KW-0560">Oxidoreductase</keyword>
<dbReference type="PANTHER" id="PTHR42760:SF133">
    <property type="entry name" value="3-OXOACYL-[ACYL-CARRIER-PROTEIN] REDUCTASE"/>
    <property type="match status" value="1"/>
</dbReference>
<dbReference type="EMBL" id="BAABKX010000019">
    <property type="protein sequence ID" value="GAA5060654.1"/>
    <property type="molecule type" value="Genomic_DNA"/>
</dbReference>